<reference evidence="1" key="1">
    <citation type="journal article" date="2012" name="Nat. Biotechnol.">
        <title>Reference genome sequence of the model plant Setaria.</title>
        <authorList>
            <person name="Bennetzen J.L."/>
            <person name="Schmutz J."/>
            <person name="Wang H."/>
            <person name="Percifield R."/>
            <person name="Hawkins J."/>
            <person name="Pontaroli A.C."/>
            <person name="Estep M."/>
            <person name="Feng L."/>
            <person name="Vaughn J.N."/>
            <person name="Grimwood J."/>
            <person name="Jenkins J."/>
            <person name="Barry K."/>
            <person name="Lindquist E."/>
            <person name="Hellsten U."/>
            <person name="Deshpande S."/>
            <person name="Wang X."/>
            <person name="Wu X."/>
            <person name="Mitros T."/>
            <person name="Triplett J."/>
            <person name="Yang X."/>
            <person name="Ye C.Y."/>
            <person name="Mauro-Herrera M."/>
            <person name="Wang L."/>
            <person name="Li P."/>
            <person name="Sharma M."/>
            <person name="Sharma R."/>
            <person name="Ronald P.C."/>
            <person name="Panaud O."/>
            <person name="Kellogg E.A."/>
            <person name="Brutnell T.P."/>
            <person name="Doust A.N."/>
            <person name="Tuskan G.A."/>
            <person name="Rokhsar D."/>
            <person name="Devos K.M."/>
        </authorList>
    </citation>
    <scope>NUCLEOTIDE SEQUENCE [LARGE SCALE GENOMIC DNA]</scope>
    <source>
        <strain evidence="1">Yugu1</strain>
    </source>
</reference>
<evidence type="ECO:0000313" key="1">
    <source>
        <dbReference type="EMBL" id="RCV14142.1"/>
    </source>
</evidence>
<gene>
    <name evidence="1" type="ORF">SETIT_2G402200v2</name>
</gene>
<proteinExistence type="predicted"/>
<dbReference type="AlphaFoldDB" id="A0A368Q8F3"/>
<accession>A0A368Q8F3</accession>
<sequence>MGLPGLRGHGNEYTYTLCKALRDLLPAYRCITRVQLGNGHTTDFWEDIWEGEVSMSNAFPALYSHVIKPGATVNEIADQGLLSSLAPRLSSQATRELQAVEELLADLVLTEEEDVRTSCFESGEHHLHSSQIYRASVHRTEMTAICSNSSGAAMPHPASSSLVGSWC</sequence>
<dbReference type="STRING" id="4555.A0A368Q8F3"/>
<name>A0A368Q8F3_SETIT</name>
<protein>
    <submittedName>
        <fullName evidence="1">Uncharacterized protein</fullName>
    </submittedName>
</protein>
<dbReference type="EMBL" id="CM003529">
    <property type="protein sequence ID" value="RCV14142.1"/>
    <property type="molecule type" value="Genomic_DNA"/>
</dbReference>
<dbReference type="OrthoDB" id="690751at2759"/>
<reference evidence="1" key="2">
    <citation type="submission" date="2015-07" db="EMBL/GenBank/DDBJ databases">
        <authorList>
            <person name="Noorani M."/>
        </authorList>
    </citation>
    <scope>NUCLEOTIDE SEQUENCE</scope>
    <source>
        <strain evidence="1">Yugu1</strain>
    </source>
</reference>
<organism evidence="1">
    <name type="scientific">Setaria italica</name>
    <name type="common">Foxtail millet</name>
    <name type="synonym">Panicum italicum</name>
    <dbReference type="NCBI Taxonomy" id="4555"/>
    <lineage>
        <taxon>Eukaryota</taxon>
        <taxon>Viridiplantae</taxon>
        <taxon>Streptophyta</taxon>
        <taxon>Embryophyta</taxon>
        <taxon>Tracheophyta</taxon>
        <taxon>Spermatophyta</taxon>
        <taxon>Magnoliopsida</taxon>
        <taxon>Liliopsida</taxon>
        <taxon>Poales</taxon>
        <taxon>Poaceae</taxon>
        <taxon>PACMAD clade</taxon>
        <taxon>Panicoideae</taxon>
        <taxon>Panicodae</taxon>
        <taxon>Paniceae</taxon>
        <taxon>Cenchrinae</taxon>
        <taxon>Setaria</taxon>
    </lineage>
</organism>